<protein>
    <submittedName>
        <fullName evidence="2">Uncharacterized protein</fullName>
    </submittedName>
</protein>
<dbReference type="EMBL" id="CAJMWX010000749">
    <property type="protein sequence ID" value="CAE6426729.1"/>
    <property type="molecule type" value="Genomic_DNA"/>
</dbReference>
<sequence length="479" mass="52747">MPPNTIMHGGTLPLDSLFSFKSKPKPPPPEFIRTLLLDSTRLFSGLFVSHGNVEYAIATSGSKTVISCPAQSTNVAVIDWKQGWVETEGLRVNRNEWVDESKWISSRTHVFTKWGRNPEIKWEAKNGEWEATNLKKQVLAAFNIRRGALGTRIELTEAGIAHADALVLTGVIAVTGEEEWRWHEYLQVRRDFAEGRNVGQPTSEVTAGETHDVPPEENLPTYREAPFTRPLGPLLSPSLNPADHGDELGAPTDRPLKLTLASRHPLNGTWCEDEQPVIRVHTVGPRTTISRFIHTGQGVAPSRKIVGTINWTEGKAMILGKDVQLETVLSRNKSSVFSKASRKPRVCTLPALTSYWNITAQISSASIYPDPNAHVRYECRTVPPGNRPLALFTHYLKRKGTVMELTPEGHGVLIEVLLGGLILIYGATEEWKKVTGVGTSVGGDGSELVLGEEMVSDLDGWAGPEELMSLRRQEGGTLP</sequence>
<feature type="compositionally biased region" description="Low complexity" evidence="1">
    <location>
        <begin position="230"/>
        <end position="241"/>
    </location>
</feature>
<name>A0A8H3AKS0_9AGAM</name>
<reference evidence="2" key="1">
    <citation type="submission" date="2021-01" db="EMBL/GenBank/DDBJ databases">
        <authorList>
            <person name="Kaushik A."/>
        </authorList>
    </citation>
    <scope>NUCLEOTIDE SEQUENCE</scope>
    <source>
        <strain evidence="2">AG4-R118</strain>
    </source>
</reference>
<comment type="caution">
    <text evidence="2">The sequence shown here is derived from an EMBL/GenBank/DDBJ whole genome shotgun (WGS) entry which is preliminary data.</text>
</comment>
<evidence type="ECO:0000313" key="2">
    <source>
        <dbReference type="EMBL" id="CAE6426729.1"/>
    </source>
</evidence>
<evidence type="ECO:0000313" key="3">
    <source>
        <dbReference type="Proteomes" id="UP000663888"/>
    </source>
</evidence>
<dbReference type="AlphaFoldDB" id="A0A8H3AKS0"/>
<gene>
    <name evidence="2" type="ORF">RDB_LOCUS29508</name>
</gene>
<accession>A0A8H3AKS0</accession>
<feature type="region of interest" description="Disordered" evidence="1">
    <location>
        <begin position="196"/>
        <end position="253"/>
    </location>
</feature>
<evidence type="ECO:0000256" key="1">
    <source>
        <dbReference type="SAM" id="MobiDB-lite"/>
    </source>
</evidence>
<proteinExistence type="predicted"/>
<dbReference type="Proteomes" id="UP000663888">
    <property type="component" value="Unassembled WGS sequence"/>
</dbReference>
<organism evidence="2 3">
    <name type="scientific">Rhizoctonia solani</name>
    <dbReference type="NCBI Taxonomy" id="456999"/>
    <lineage>
        <taxon>Eukaryota</taxon>
        <taxon>Fungi</taxon>
        <taxon>Dikarya</taxon>
        <taxon>Basidiomycota</taxon>
        <taxon>Agaricomycotina</taxon>
        <taxon>Agaricomycetes</taxon>
        <taxon>Cantharellales</taxon>
        <taxon>Ceratobasidiaceae</taxon>
        <taxon>Rhizoctonia</taxon>
    </lineage>
</organism>